<proteinExistence type="predicted"/>
<evidence type="ECO:0000259" key="3">
    <source>
        <dbReference type="SMART" id="SM01347"/>
    </source>
</evidence>
<reference evidence="4" key="2">
    <citation type="submission" date="2017-01" db="EMBL/GenBank/DDBJ databases">
        <authorList>
            <person name="Mah S.A."/>
            <person name="Swanson W.J."/>
            <person name="Moy G.W."/>
            <person name="Vacquier V.D."/>
        </authorList>
    </citation>
    <scope>NUCLEOTIDE SEQUENCE</scope>
    <source>
        <strain evidence="4">ALG-7-W6</strain>
    </source>
</reference>
<accession>A0A1R0GN68</accession>
<dbReference type="GO" id="GO:0035861">
    <property type="term" value="C:site of double-strand break"/>
    <property type="evidence" value="ECO:0007669"/>
    <property type="project" value="TreeGrafter"/>
</dbReference>
<dbReference type="GO" id="GO:0006303">
    <property type="term" value="P:double-strand break repair via nonhomologous end joining"/>
    <property type="evidence" value="ECO:0007669"/>
    <property type="project" value="TreeGrafter"/>
</dbReference>
<dbReference type="InterPro" id="IPR007281">
    <property type="entry name" value="Mre11_DNA-bd"/>
</dbReference>
<dbReference type="Gene3D" id="3.60.21.10">
    <property type="match status" value="2"/>
</dbReference>
<evidence type="ECO:0000256" key="2">
    <source>
        <dbReference type="SAM" id="MobiDB-lite"/>
    </source>
</evidence>
<dbReference type="GO" id="GO:0042138">
    <property type="term" value="P:meiotic DNA double-strand break formation"/>
    <property type="evidence" value="ECO:0007669"/>
    <property type="project" value="TreeGrafter"/>
</dbReference>
<feature type="region of interest" description="Disordered" evidence="2">
    <location>
        <begin position="484"/>
        <end position="504"/>
    </location>
</feature>
<dbReference type="InterPro" id="IPR038487">
    <property type="entry name" value="Mre11_capping_dom"/>
</dbReference>
<dbReference type="Gene3D" id="3.30.110.110">
    <property type="entry name" value="Mre11, capping domain"/>
    <property type="match status" value="1"/>
</dbReference>
<evidence type="ECO:0000313" key="4">
    <source>
        <dbReference type="EMBL" id="OLY78326.1"/>
    </source>
</evidence>
<dbReference type="SUPFAM" id="SSF56300">
    <property type="entry name" value="Metallo-dependent phosphatases"/>
    <property type="match status" value="1"/>
</dbReference>
<feature type="region of interest" description="Disordered" evidence="2">
    <location>
        <begin position="519"/>
        <end position="583"/>
    </location>
</feature>
<feature type="region of interest" description="Disordered" evidence="2">
    <location>
        <begin position="622"/>
        <end position="654"/>
    </location>
</feature>
<evidence type="ECO:0000256" key="1">
    <source>
        <dbReference type="ARBA" id="ARBA00022801"/>
    </source>
</evidence>
<reference evidence="4 6" key="1">
    <citation type="journal article" date="2016" name="Mol. Biol. Evol.">
        <title>Genome-Wide Survey of Gut Fungi (Harpellales) Reveals the First Horizontally Transferred Ubiquitin Gene from a Mosquito Host.</title>
        <authorList>
            <person name="Wang Y."/>
            <person name="White M.M."/>
            <person name="Kvist S."/>
            <person name="Moncalvo J.M."/>
        </authorList>
    </citation>
    <scope>NUCLEOTIDE SEQUENCE [LARGE SCALE GENOMIC DNA]</scope>
    <source>
        <strain evidence="4 6">ALG-7-W6</strain>
    </source>
</reference>
<protein>
    <submittedName>
        <fullName evidence="4">Double-strand break repair protein MRE11</fullName>
    </submittedName>
</protein>
<feature type="compositionally biased region" description="Low complexity" evidence="2">
    <location>
        <begin position="622"/>
        <end position="632"/>
    </location>
</feature>
<feature type="compositionally biased region" description="Low complexity" evidence="2">
    <location>
        <begin position="547"/>
        <end position="564"/>
    </location>
</feature>
<dbReference type="PANTHER" id="PTHR10139:SF1">
    <property type="entry name" value="DOUBLE-STRAND BREAK REPAIR PROTEIN MRE11"/>
    <property type="match status" value="1"/>
</dbReference>
<feature type="domain" description="Mre11 DNA-binding" evidence="3">
    <location>
        <begin position="256"/>
        <end position="404"/>
    </location>
</feature>
<dbReference type="GO" id="GO:0000014">
    <property type="term" value="F:single-stranded DNA endodeoxyribonuclease activity"/>
    <property type="evidence" value="ECO:0007669"/>
    <property type="project" value="TreeGrafter"/>
</dbReference>
<sequence>MSDTENQEDEFRIFIATDNHLGYLEKDPIRGNDSFYAFEEILQLAVEKNADFLLLGGDLFHVNQPSRNVMHKTLTLLRKYCLGNKKNNVEFLSDPKEGSLSAIDILSDSGLVNYFGKSKNIDRITLDPILLKKHNTRVAIYGLGSIRDERLYRTMANKRLSMNRPDQNRDDYFNIMVFHQNRCPHGGSSHIPEDFLEDFIDVVLWGHEHDCYIDPQVNENKKFYVIQPGSSIATSLSIGESLEKYVGLLTVTGKKFKLEKIRLQNVRPFVMSHVELNKVPQIKQFSPEEKIIEYLRFVTDRDIEEASKKYEEQLSESIYKVTNFLGPNPKPLIRVRVEYSGGFEPFFAHRFGMNYLEIVANPRDILLFYKNRKTKLLLEDPKALNGEEDVSAHENKVGKVVESFIQSADLSFLLQNIQQLRRTKAIEIYGLPNDEDLKEEKKIQSEIEDNLNFDESLNDEELMDNTNRDIKPKIKSSNWYKAGKDSVDNFENSEDVSITPNEYSSRDYAENLNRRISVKQEPHSENSSNDEFSEINFPSQKPKRSTRNTSTKNTTTRKPSTKKSILGDEDFDSNEVSNNGKTKISDYFGSIAKKTTKKDTDINKKKSTSYNSKYSNLILRSSSANANSSEPESFLDLKSSQIKDEPSGETSEEFGDSFINDQILNGENQDLVEKNKALNKLTVTELKSNYFMNSNSQKSKKLGPVQTPIVIGETSSDIEELMDFEKESSQELVERANSNTKKRSSRAVSKTTKTGPKKSIRTMADSRTNSLAKTLLQDSDDSDEESFSFAKFSMRNK</sequence>
<name>A0A1R0GN68_9FUNG</name>
<evidence type="ECO:0000313" key="6">
    <source>
        <dbReference type="Proteomes" id="UP000187455"/>
    </source>
</evidence>
<dbReference type="GO" id="GO:0031573">
    <property type="term" value="P:mitotic intra-S DNA damage checkpoint signaling"/>
    <property type="evidence" value="ECO:0007669"/>
    <property type="project" value="TreeGrafter"/>
</dbReference>
<dbReference type="STRING" id="133383.A0A1R0GN68"/>
<dbReference type="InterPro" id="IPR041796">
    <property type="entry name" value="Mre11_N"/>
</dbReference>
<keyword evidence="6" id="KW-1185">Reference proteome</keyword>
<dbReference type="PANTHER" id="PTHR10139">
    <property type="entry name" value="DOUBLE-STRAND BREAK REPAIR PROTEIN MRE11"/>
    <property type="match status" value="1"/>
</dbReference>
<dbReference type="EMBL" id="LSSL01006713">
    <property type="protein sequence ID" value="OLY78326.1"/>
    <property type="molecule type" value="Genomic_DNA"/>
</dbReference>
<gene>
    <name evidence="5" type="ORF">AYI68_g2001</name>
    <name evidence="4" type="ORF">AYI68_g7626</name>
</gene>
<organism evidence="4 6">
    <name type="scientific">Smittium mucronatum</name>
    <dbReference type="NCBI Taxonomy" id="133383"/>
    <lineage>
        <taxon>Eukaryota</taxon>
        <taxon>Fungi</taxon>
        <taxon>Fungi incertae sedis</taxon>
        <taxon>Zoopagomycota</taxon>
        <taxon>Kickxellomycotina</taxon>
        <taxon>Harpellomycetes</taxon>
        <taxon>Harpellales</taxon>
        <taxon>Legeriomycetaceae</taxon>
        <taxon>Smittium</taxon>
    </lineage>
</organism>
<dbReference type="InterPro" id="IPR029052">
    <property type="entry name" value="Metallo-depent_PP-like"/>
</dbReference>
<dbReference type="Pfam" id="PF04152">
    <property type="entry name" value="Mre11_DNA_bind"/>
    <property type="match status" value="1"/>
</dbReference>
<dbReference type="SMART" id="SM01347">
    <property type="entry name" value="Mre11_DNA_bind"/>
    <property type="match status" value="1"/>
</dbReference>
<dbReference type="GO" id="GO:0007095">
    <property type="term" value="P:mitotic G2 DNA damage checkpoint signaling"/>
    <property type="evidence" value="ECO:0007669"/>
    <property type="project" value="TreeGrafter"/>
</dbReference>
<comment type="caution">
    <text evidence="4">The sequence shown here is derived from an EMBL/GenBank/DDBJ whole genome shotgun (WGS) entry which is preliminary data.</text>
</comment>
<dbReference type="GO" id="GO:0000724">
    <property type="term" value="P:double-strand break repair via homologous recombination"/>
    <property type="evidence" value="ECO:0007669"/>
    <property type="project" value="TreeGrafter"/>
</dbReference>
<dbReference type="Pfam" id="PF00149">
    <property type="entry name" value="Metallophos"/>
    <property type="match status" value="1"/>
</dbReference>
<dbReference type="GO" id="GO:0000723">
    <property type="term" value="P:telomere maintenance"/>
    <property type="evidence" value="ECO:0007669"/>
    <property type="project" value="TreeGrafter"/>
</dbReference>
<dbReference type="OrthoDB" id="30417at2759"/>
<feature type="region of interest" description="Disordered" evidence="2">
    <location>
        <begin position="727"/>
        <end position="797"/>
    </location>
</feature>
<keyword evidence="1" id="KW-0378">Hydrolase</keyword>
<dbReference type="GO" id="GO:0030870">
    <property type="term" value="C:Mre11 complex"/>
    <property type="evidence" value="ECO:0007669"/>
    <property type="project" value="UniProtKB-UniRule"/>
</dbReference>
<dbReference type="EMBL" id="LSSL01000727">
    <property type="protein sequence ID" value="OLY83847.1"/>
    <property type="molecule type" value="Genomic_DNA"/>
</dbReference>
<dbReference type="InterPro" id="IPR004843">
    <property type="entry name" value="Calcineurin-like_PHP"/>
</dbReference>
<dbReference type="Proteomes" id="UP000187455">
    <property type="component" value="Unassembled WGS sequence"/>
</dbReference>
<dbReference type="AlphaFoldDB" id="A0A1R0GN68"/>
<dbReference type="GO" id="GO:0097552">
    <property type="term" value="P:mitochondrial double-strand break repair via homologous recombination"/>
    <property type="evidence" value="ECO:0007669"/>
    <property type="project" value="TreeGrafter"/>
</dbReference>
<dbReference type="GO" id="GO:0030145">
    <property type="term" value="F:manganese ion binding"/>
    <property type="evidence" value="ECO:0007669"/>
    <property type="project" value="UniProtKB-UniRule"/>
</dbReference>
<dbReference type="CDD" id="cd00840">
    <property type="entry name" value="MPP_Mre11_N"/>
    <property type="match status" value="1"/>
</dbReference>
<dbReference type="GO" id="GO:0008296">
    <property type="term" value="F:3'-5'-DNA exonuclease activity"/>
    <property type="evidence" value="ECO:0007669"/>
    <property type="project" value="InterPro"/>
</dbReference>
<evidence type="ECO:0000313" key="5">
    <source>
        <dbReference type="EMBL" id="OLY83847.1"/>
    </source>
</evidence>